<name>A0A0V8QFZ0_9FIRM</name>
<dbReference type="AlphaFoldDB" id="A0A0V8QFZ0"/>
<dbReference type="OrthoDB" id="1778891at2"/>
<keyword evidence="1" id="KW-0472">Membrane</keyword>
<sequence length="133" mass="14424">MREEKITFLELIIGIVLFSALISIVGVILTEDRLAFFLGVFFGGAVAAGLCFHMYKTLEMTLDLDEEGAAKRARAMTGVRMLIMGAAVLAALKLSGIFNIIGVVLGILTLKFAAFFQPVLHKGITSKIFDKGR</sequence>
<dbReference type="EMBL" id="LNAM01000135">
    <property type="protein sequence ID" value="KSV59440.1"/>
    <property type="molecule type" value="Genomic_DNA"/>
</dbReference>
<dbReference type="RefSeq" id="WP_058352339.1">
    <property type="nucleotide sequence ID" value="NZ_CABMMD010000135.1"/>
</dbReference>
<feature type="transmembrane region" description="Helical" evidence="1">
    <location>
        <begin position="35"/>
        <end position="55"/>
    </location>
</feature>
<comment type="caution">
    <text evidence="2">The sequence shown here is derived from an EMBL/GenBank/DDBJ whole genome shotgun (WGS) entry which is preliminary data.</text>
</comment>
<organism evidence="2 3">
    <name type="scientific">Acetivibrio ethanolgignens</name>
    <dbReference type="NCBI Taxonomy" id="290052"/>
    <lineage>
        <taxon>Bacteria</taxon>
        <taxon>Bacillati</taxon>
        <taxon>Bacillota</taxon>
        <taxon>Clostridia</taxon>
        <taxon>Eubacteriales</taxon>
        <taxon>Oscillospiraceae</taxon>
        <taxon>Acetivibrio</taxon>
    </lineage>
</organism>
<protein>
    <recommendedName>
        <fullName evidence="4">ATP synthase subunit I</fullName>
    </recommendedName>
</protein>
<keyword evidence="3" id="KW-1185">Reference proteome</keyword>
<keyword evidence="1" id="KW-0812">Transmembrane</keyword>
<feature type="transmembrane region" description="Helical" evidence="1">
    <location>
        <begin position="7"/>
        <end position="29"/>
    </location>
</feature>
<evidence type="ECO:0008006" key="4">
    <source>
        <dbReference type="Google" id="ProtNLM"/>
    </source>
</evidence>
<dbReference type="STRING" id="290052.ASU35_08925"/>
<accession>A0A0V8QFZ0</accession>
<proteinExistence type="predicted"/>
<evidence type="ECO:0000313" key="3">
    <source>
        <dbReference type="Proteomes" id="UP000054874"/>
    </source>
</evidence>
<evidence type="ECO:0000256" key="1">
    <source>
        <dbReference type="SAM" id="Phobius"/>
    </source>
</evidence>
<reference evidence="2 3" key="1">
    <citation type="submission" date="2015-11" db="EMBL/GenBank/DDBJ databases">
        <title>Butyribacter intestini gen. nov., sp. nov., a butyric acid-producing bacterium of the family Lachnospiraceae isolated from the human faeces.</title>
        <authorList>
            <person name="Zou Y."/>
            <person name="Xue W."/>
            <person name="Luo G."/>
            <person name="Lv M."/>
        </authorList>
    </citation>
    <scope>NUCLEOTIDE SEQUENCE [LARGE SCALE GENOMIC DNA]</scope>
    <source>
        <strain evidence="2 3">ACET-33324</strain>
    </source>
</reference>
<dbReference type="Proteomes" id="UP000054874">
    <property type="component" value="Unassembled WGS sequence"/>
</dbReference>
<keyword evidence="1" id="KW-1133">Transmembrane helix</keyword>
<gene>
    <name evidence="2" type="ORF">ASU35_08925</name>
</gene>
<evidence type="ECO:0000313" key="2">
    <source>
        <dbReference type="EMBL" id="KSV59440.1"/>
    </source>
</evidence>